<dbReference type="Gene3D" id="3.40.250.10">
    <property type="entry name" value="Rhodanese-like domain"/>
    <property type="match status" value="1"/>
</dbReference>
<keyword evidence="3" id="KW-0808">Transferase</keyword>
<proteinExistence type="predicted"/>
<dbReference type="CDD" id="cd00158">
    <property type="entry name" value="RHOD"/>
    <property type="match status" value="1"/>
</dbReference>
<evidence type="ECO:0000256" key="1">
    <source>
        <dbReference type="SAM" id="SignalP"/>
    </source>
</evidence>
<name>A0A4Q0PB10_9FLAO</name>
<feature type="signal peptide" evidence="1">
    <location>
        <begin position="1"/>
        <end position="19"/>
    </location>
</feature>
<feature type="chain" id="PRO_5020699787" evidence="1">
    <location>
        <begin position="20"/>
        <end position="127"/>
    </location>
</feature>
<keyword evidence="4" id="KW-1185">Reference proteome</keyword>
<dbReference type="OrthoDB" id="9808735at2"/>
<dbReference type="Pfam" id="PF00581">
    <property type="entry name" value="Rhodanese"/>
    <property type="match status" value="1"/>
</dbReference>
<dbReference type="EMBL" id="QOVM01000002">
    <property type="protein sequence ID" value="RXG23761.1"/>
    <property type="molecule type" value="Genomic_DNA"/>
</dbReference>
<keyword evidence="1" id="KW-0732">Signal</keyword>
<evidence type="ECO:0000313" key="3">
    <source>
        <dbReference type="EMBL" id="RXG23761.1"/>
    </source>
</evidence>
<organism evidence="3 4">
    <name type="scientific">Leeuwenhoekiella aequorea</name>
    <dbReference type="NCBI Taxonomy" id="283736"/>
    <lineage>
        <taxon>Bacteria</taxon>
        <taxon>Pseudomonadati</taxon>
        <taxon>Bacteroidota</taxon>
        <taxon>Flavobacteriia</taxon>
        <taxon>Flavobacteriales</taxon>
        <taxon>Flavobacteriaceae</taxon>
        <taxon>Leeuwenhoekiella</taxon>
    </lineage>
</organism>
<comment type="caution">
    <text evidence="3">The sequence shown here is derived from an EMBL/GenBank/DDBJ whole genome shotgun (WGS) entry which is preliminary data.</text>
</comment>
<dbReference type="InterPro" id="IPR001763">
    <property type="entry name" value="Rhodanese-like_dom"/>
</dbReference>
<evidence type="ECO:0000259" key="2">
    <source>
        <dbReference type="PROSITE" id="PS50206"/>
    </source>
</evidence>
<reference evidence="3 4" key="1">
    <citation type="submission" date="2018-07" db="EMBL/GenBank/DDBJ databases">
        <title>Leeuwenhoekiella genomics.</title>
        <authorList>
            <person name="Tahon G."/>
            <person name="Willems A."/>
        </authorList>
    </citation>
    <scope>NUCLEOTIDE SEQUENCE [LARGE SCALE GENOMIC DNA]</scope>
    <source>
        <strain evidence="3 4">LMG 22550</strain>
    </source>
</reference>
<dbReference type="PROSITE" id="PS50206">
    <property type="entry name" value="RHODANESE_3"/>
    <property type="match status" value="1"/>
</dbReference>
<dbReference type="Proteomes" id="UP000289238">
    <property type="component" value="Unassembled WGS sequence"/>
</dbReference>
<dbReference type="AlphaFoldDB" id="A0A4Q0PB10"/>
<dbReference type="GO" id="GO:0016740">
    <property type="term" value="F:transferase activity"/>
    <property type="evidence" value="ECO:0007669"/>
    <property type="project" value="UniProtKB-KW"/>
</dbReference>
<accession>A0A4Q0PB10</accession>
<sequence length="127" mass="14526">MKFILSFIIIAAFTLGVNAQNSKHQILDKATYQDSLVQPNATLIDVRTSEEYESGHLDKAQNIDFLNEELFITEIEKFDKSQPIYIYCRSGNRSGKAATLMQKLGFQTIYDLEGGYLNWTSQSEFEK</sequence>
<dbReference type="PANTHER" id="PTHR45431:SF3">
    <property type="entry name" value="RHODANESE-LIKE DOMAIN-CONTAINING PROTEIN 15, CHLOROPLASTIC"/>
    <property type="match status" value="1"/>
</dbReference>
<evidence type="ECO:0000313" key="4">
    <source>
        <dbReference type="Proteomes" id="UP000289238"/>
    </source>
</evidence>
<dbReference type="RefSeq" id="WP_128757265.1">
    <property type="nucleotide sequence ID" value="NZ_QOVM01000002.1"/>
</dbReference>
<gene>
    <name evidence="3" type="ORF">DSM00_1377</name>
</gene>
<dbReference type="SUPFAM" id="SSF52821">
    <property type="entry name" value="Rhodanese/Cell cycle control phosphatase"/>
    <property type="match status" value="1"/>
</dbReference>
<feature type="domain" description="Rhodanese" evidence="2">
    <location>
        <begin position="37"/>
        <end position="124"/>
    </location>
</feature>
<protein>
    <submittedName>
        <fullName evidence="3">Rhodanese-related sulfurtransferase</fullName>
    </submittedName>
</protein>
<dbReference type="PANTHER" id="PTHR45431">
    <property type="entry name" value="RHODANESE-LIKE DOMAIN-CONTAINING PROTEIN 15, CHLOROPLASTIC"/>
    <property type="match status" value="1"/>
</dbReference>
<dbReference type="SMART" id="SM00450">
    <property type="entry name" value="RHOD"/>
    <property type="match status" value="1"/>
</dbReference>
<dbReference type="InterPro" id="IPR052367">
    <property type="entry name" value="Thiosulfate_ST/Rhodanese-like"/>
</dbReference>
<dbReference type="InterPro" id="IPR036873">
    <property type="entry name" value="Rhodanese-like_dom_sf"/>
</dbReference>